<reference evidence="1 2" key="1">
    <citation type="journal article" date="2023" name="Hortic Res">
        <title>Pangenome of water caltrop reveals structural variations and asymmetric subgenome divergence after allopolyploidization.</title>
        <authorList>
            <person name="Zhang X."/>
            <person name="Chen Y."/>
            <person name="Wang L."/>
            <person name="Yuan Y."/>
            <person name="Fang M."/>
            <person name="Shi L."/>
            <person name="Lu R."/>
            <person name="Comes H.P."/>
            <person name="Ma Y."/>
            <person name="Chen Y."/>
            <person name="Huang G."/>
            <person name="Zhou Y."/>
            <person name="Zheng Z."/>
            <person name="Qiu Y."/>
        </authorList>
    </citation>
    <scope>NUCLEOTIDE SEQUENCE [LARGE SCALE GENOMIC DNA]</scope>
    <source>
        <tissue evidence="1">Roots</tissue>
    </source>
</reference>
<dbReference type="Proteomes" id="UP001345219">
    <property type="component" value="Chromosome 13"/>
</dbReference>
<proteinExistence type="predicted"/>
<organism evidence="1 2">
    <name type="scientific">Trapa incisa</name>
    <dbReference type="NCBI Taxonomy" id="236973"/>
    <lineage>
        <taxon>Eukaryota</taxon>
        <taxon>Viridiplantae</taxon>
        <taxon>Streptophyta</taxon>
        <taxon>Embryophyta</taxon>
        <taxon>Tracheophyta</taxon>
        <taxon>Spermatophyta</taxon>
        <taxon>Magnoliopsida</taxon>
        <taxon>eudicotyledons</taxon>
        <taxon>Gunneridae</taxon>
        <taxon>Pentapetalae</taxon>
        <taxon>rosids</taxon>
        <taxon>malvids</taxon>
        <taxon>Myrtales</taxon>
        <taxon>Lythraceae</taxon>
        <taxon>Trapa</taxon>
    </lineage>
</organism>
<comment type="caution">
    <text evidence="1">The sequence shown here is derived from an EMBL/GenBank/DDBJ whole genome shotgun (WGS) entry which is preliminary data.</text>
</comment>
<evidence type="ECO:0000313" key="2">
    <source>
        <dbReference type="Proteomes" id="UP001345219"/>
    </source>
</evidence>
<name>A0AAN7L686_9MYRT</name>
<accession>A0AAN7L686</accession>
<dbReference type="EMBL" id="JAXIOK010000001">
    <property type="protein sequence ID" value="KAK4780462.1"/>
    <property type="molecule type" value="Genomic_DNA"/>
</dbReference>
<gene>
    <name evidence="1" type="ORF">SAY87_016568</name>
</gene>
<dbReference type="AlphaFoldDB" id="A0AAN7L686"/>
<protein>
    <submittedName>
        <fullName evidence="1">Uncharacterized protein</fullName>
    </submittedName>
</protein>
<evidence type="ECO:0000313" key="1">
    <source>
        <dbReference type="EMBL" id="KAK4780462.1"/>
    </source>
</evidence>
<sequence length="127" mass="13833">MEQAAAGPNEGFVPVHNDLNGPVLDREPTSVYRTILSGSIIRRSDPYKGPTQFQLLVPEPELLRLYGPPLLIHLISRTATSLAPAAVVFFPGRKVKLSGLVAPIRRVRDKEASNSAESKVLPRLRAG</sequence>
<keyword evidence="2" id="KW-1185">Reference proteome</keyword>